<evidence type="ECO:0000256" key="8">
    <source>
        <dbReference type="ARBA" id="ARBA00023157"/>
    </source>
</evidence>
<dbReference type="PANTHER" id="PTHR10127:SF839">
    <property type="entry name" value="HATCHING ENZYME 1.2-RELATED"/>
    <property type="match status" value="1"/>
</dbReference>
<evidence type="ECO:0000256" key="10">
    <source>
        <dbReference type="RuleBase" id="RU361183"/>
    </source>
</evidence>
<keyword evidence="6 9" id="KW-0482">Metalloprotease</keyword>
<dbReference type="Pfam" id="PF01400">
    <property type="entry name" value="Astacin"/>
    <property type="match status" value="1"/>
</dbReference>
<accession>E2RWN5</accession>
<feature type="domain" description="Peptidase M12A" evidence="11">
    <location>
        <begin position="80"/>
        <end position="278"/>
    </location>
</feature>
<dbReference type="InterPro" id="IPR034039">
    <property type="entry name" value="ZnMP_hatching_enz"/>
</dbReference>
<keyword evidence="3 10" id="KW-0732">Signal</keyword>
<feature type="binding site" evidence="9">
    <location>
        <position position="178"/>
    </location>
    <ligand>
        <name>Zn(2+)</name>
        <dbReference type="ChEBI" id="CHEBI:29105"/>
        <note>catalytic</note>
    </ligand>
</feature>
<dbReference type="InterPro" id="IPR001506">
    <property type="entry name" value="Peptidase_M12A"/>
</dbReference>
<organism evidence="12">
    <name type="scientific">Glossanodon semifasciatus</name>
    <name type="common">Deep-sea smelt</name>
    <name type="synonym">Argentina semifasciata</name>
    <dbReference type="NCBI Taxonomy" id="170196"/>
    <lineage>
        <taxon>Eukaryota</taxon>
        <taxon>Metazoa</taxon>
        <taxon>Chordata</taxon>
        <taxon>Craniata</taxon>
        <taxon>Vertebrata</taxon>
        <taxon>Euteleostomi</taxon>
        <taxon>Actinopterygii</taxon>
        <taxon>Neopterygii</taxon>
        <taxon>Teleostei</taxon>
        <taxon>Protacanthopterygii</taxon>
        <taxon>Argentinidae</taxon>
        <taxon>Glossanodon</taxon>
    </lineage>
</organism>
<evidence type="ECO:0000313" key="12">
    <source>
        <dbReference type="EMBL" id="BAJ23945.1"/>
    </source>
</evidence>
<proteinExistence type="predicted"/>
<dbReference type="PRINTS" id="PR00480">
    <property type="entry name" value="ASTACIN"/>
</dbReference>
<evidence type="ECO:0000256" key="3">
    <source>
        <dbReference type="ARBA" id="ARBA00022729"/>
    </source>
</evidence>
<gene>
    <name evidence="12" type="primary">GsHCE2</name>
</gene>
<dbReference type="MEROPS" id="M12.007"/>
<evidence type="ECO:0000256" key="5">
    <source>
        <dbReference type="ARBA" id="ARBA00022833"/>
    </source>
</evidence>
<keyword evidence="4 9" id="KW-0378">Hydrolase</keyword>
<feature type="binding site" evidence="9">
    <location>
        <position position="188"/>
    </location>
    <ligand>
        <name>Zn(2+)</name>
        <dbReference type="ChEBI" id="CHEBI:29105"/>
        <note>catalytic</note>
    </ligand>
</feature>
<reference evidence="12" key="1">
    <citation type="submission" date="2010-03" db="EMBL/GenBank/DDBJ databases">
        <title>Exon-intron structure of hatching enzyme genes, with special reference to the phylogenetic position of basal euteleostean fishes.</title>
        <authorList>
            <person name="Kawaguchi M."/>
            <person name="Lavoue S."/>
            <person name="Hiroi J."/>
            <person name="Hayano H."/>
            <person name="Iuchi I."/>
            <person name="Yasumasu S."/>
            <person name="Nishida M."/>
        </authorList>
    </citation>
    <scope>NUCLEOTIDE SEQUENCE</scope>
</reference>
<feature type="signal peptide" evidence="10">
    <location>
        <begin position="1"/>
        <end position="22"/>
    </location>
</feature>
<dbReference type="PROSITE" id="PS51864">
    <property type="entry name" value="ASTACIN"/>
    <property type="match status" value="1"/>
</dbReference>
<dbReference type="PANTHER" id="PTHR10127">
    <property type="entry name" value="DISCOIDIN, CUB, EGF, LAMININ , AND ZINC METALLOPROTEASE DOMAIN CONTAINING"/>
    <property type="match status" value="1"/>
</dbReference>
<dbReference type="SUPFAM" id="SSF55486">
    <property type="entry name" value="Metalloproteases ('zincins'), catalytic domain"/>
    <property type="match status" value="1"/>
</dbReference>
<feature type="binding site" evidence="9">
    <location>
        <position position="182"/>
    </location>
    <ligand>
        <name>Zn(2+)</name>
        <dbReference type="ChEBI" id="CHEBI:29105"/>
        <note>catalytic</note>
    </ligand>
</feature>
<feature type="chain" id="PRO_5005127755" description="Metalloendopeptidase" evidence="10">
    <location>
        <begin position="23"/>
        <end position="278"/>
    </location>
</feature>
<evidence type="ECO:0000259" key="11">
    <source>
        <dbReference type="PROSITE" id="PS51864"/>
    </source>
</evidence>
<sequence>MKLDHSPSLTLLLLLLLGLSQAQINDLLEDGSEEDGSGEEYDMDDPEAEGIDITTGILTANNGSTEMLWEGDMLAPKTRNAMVCYNQNCLWRKGRSGKVEVPYVMGREFSQRDRQMIERAMKSFHGRTCIRFVPYSNQRDYISVQSRSGCFSDLGRIGGGQILSLSRSGCLQHGIIQHEILHALGFQHEQTRSDRDQYVRINWQYIPSNKAFNFHKQRTNNLNTPYDYSSIMHYGRTAFTSQRGRDTITPIPNASARIGQRRDLSRIDIQRVNKFYRC</sequence>
<dbReference type="EC" id="3.4.24.-" evidence="10"/>
<evidence type="ECO:0000256" key="4">
    <source>
        <dbReference type="ARBA" id="ARBA00022801"/>
    </source>
</evidence>
<dbReference type="EMBL" id="AB549223">
    <property type="protein sequence ID" value="BAJ23945.1"/>
    <property type="molecule type" value="Genomic_DNA"/>
</dbReference>
<evidence type="ECO:0000256" key="6">
    <source>
        <dbReference type="ARBA" id="ARBA00023049"/>
    </source>
</evidence>
<dbReference type="AlphaFoldDB" id="E2RWN5"/>
<dbReference type="CDD" id="cd04283">
    <property type="entry name" value="ZnMc_hatching_enzyme"/>
    <property type="match status" value="1"/>
</dbReference>
<evidence type="ECO:0000256" key="1">
    <source>
        <dbReference type="ARBA" id="ARBA00022670"/>
    </source>
</evidence>
<dbReference type="GO" id="GO:0006508">
    <property type="term" value="P:proteolysis"/>
    <property type="evidence" value="ECO:0007669"/>
    <property type="project" value="UniProtKB-KW"/>
</dbReference>
<keyword evidence="2 9" id="KW-0479">Metal-binding</keyword>
<evidence type="ECO:0000256" key="7">
    <source>
        <dbReference type="ARBA" id="ARBA00023145"/>
    </source>
</evidence>
<dbReference type="InterPro" id="IPR024079">
    <property type="entry name" value="MetalloPept_cat_dom_sf"/>
</dbReference>
<evidence type="ECO:0000256" key="9">
    <source>
        <dbReference type="PROSITE-ProRule" id="PRU01211"/>
    </source>
</evidence>
<comment type="cofactor">
    <cofactor evidence="9 10">
        <name>Zn(2+)</name>
        <dbReference type="ChEBI" id="CHEBI:29105"/>
    </cofactor>
    <text evidence="9 10">Binds 1 zinc ion per subunit.</text>
</comment>
<dbReference type="FunFam" id="3.40.390.10:FF:000040">
    <property type="entry name" value="Metalloendopeptidase"/>
    <property type="match status" value="1"/>
</dbReference>
<dbReference type="GO" id="GO:0004222">
    <property type="term" value="F:metalloendopeptidase activity"/>
    <property type="evidence" value="ECO:0007669"/>
    <property type="project" value="UniProtKB-UniRule"/>
</dbReference>
<protein>
    <recommendedName>
        <fullName evidence="10">Metalloendopeptidase</fullName>
        <ecNumber evidence="10">3.4.24.-</ecNumber>
    </recommendedName>
</protein>
<name>E2RWN5_GLOSE</name>
<dbReference type="InterPro" id="IPR006026">
    <property type="entry name" value="Peptidase_Metallo"/>
</dbReference>
<dbReference type="GO" id="GO:0008270">
    <property type="term" value="F:zinc ion binding"/>
    <property type="evidence" value="ECO:0007669"/>
    <property type="project" value="UniProtKB-UniRule"/>
</dbReference>
<dbReference type="Gene3D" id="3.40.390.10">
    <property type="entry name" value="Collagenase (Catalytic Domain)"/>
    <property type="match status" value="1"/>
</dbReference>
<feature type="active site" evidence="9">
    <location>
        <position position="179"/>
    </location>
</feature>
<keyword evidence="5 9" id="KW-0862">Zinc</keyword>
<keyword evidence="8" id="KW-1015">Disulfide bond</keyword>
<dbReference type="SMART" id="SM00235">
    <property type="entry name" value="ZnMc"/>
    <property type="match status" value="1"/>
</dbReference>
<evidence type="ECO:0000256" key="2">
    <source>
        <dbReference type="ARBA" id="ARBA00022723"/>
    </source>
</evidence>
<keyword evidence="7" id="KW-0865">Zymogen</keyword>
<comment type="caution">
    <text evidence="9">Lacks conserved residue(s) required for the propagation of feature annotation.</text>
</comment>
<keyword evidence="1 9" id="KW-0645">Protease</keyword>